<protein>
    <submittedName>
        <fullName evidence="1">Uncharacterized protein</fullName>
    </submittedName>
</protein>
<reference evidence="2" key="1">
    <citation type="journal article" date="2014" name="Stand. Genomic Sci.">
        <title>Complete genome sequence of Burkholderia phymatum STM815(T), a broad host range and efficient nitrogen-fixing symbiont of Mimosa species.</title>
        <authorList>
            <person name="Moulin L."/>
            <person name="Klonowska A."/>
            <person name="Caroline B."/>
            <person name="Booth K."/>
            <person name="Vriezen J.A."/>
            <person name="Melkonian R."/>
            <person name="James E.K."/>
            <person name="Young J.P."/>
            <person name="Bena G."/>
            <person name="Hauser L."/>
            <person name="Land M."/>
            <person name="Kyrpides N."/>
            <person name="Bruce D."/>
            <person name="Chain P."/>
            <person name="Copeland A."/>
            <person name="Pitluck S."/>
            <person name="Woyke T."/>
            <person name="Lizotte-Waniewski M."/>
            <person name="Bristow J."/>
            <person name="Riley M."/>
        </authorList>
    </citation>
    <scope>NUCLEOTIDE SEQUENCE [LARGE SCALE GENOMIC DNA]</scope>
    <source>
        <strain evidence="2">DSM 17167 / CIP 108236 / LMG 21445 / STM815</strain>
        <plasmid evidence="2">Plasmid pBPHY01</plasmid>
    </source>
</reference>
<gene>
    <name evidence="1" type="ordered locus">Bphy_6931</name>
</gene>
<accession>B2JTN8</accession>
<keyword evidence="1" id="KW-0614">Plasmid</keyword>
<dbReference type="HOGENOM" id="CLU_896857_0_0_4"/>
<evidence type="ECO:0000313" key="2">
    <source>
        <dbReference type="Proteomes" id="UP000001192"/>
    </source>
</evidence>
<name>B2JTN8_PARP8</name>
<organism evidence="1 2">
    <name type="scientific">Paraburkholderia phymatum (strain DSM 17167 / CIP 108236 / LMG 21445 / STM815)</name>
    <name type="common">Burkholderia phymatum</name>
    <dbReference type="NCBI Taxonomy" id="391038"/>
    <lineage>
        <taxon>Bacteria</taxon>
        <taxon>Pseudomonadati</taxon>
        <taxon>Pseudomonadota</taxon>
        <taxon>Betaproteobacteria</taxon>
        <taxon>Burkholderiales</taxon>
        <taxon>Burkholderiaceae</taxon>
        <taxon>Paraburkholderia</taxon>
    </lineage>
</organism>
<dbReference type="KEGG" id="bph:Bphy_6931"/>
<keyword evidence="2" id="KW-1185">Reference proteome</keyword>
<geneLocation type="plasmid" evidence="1 2">
    <name>pBPHY01</name>
</geneLocation>
<dbReference type="Proteomes" id="UP000001192">
    <property type="component" value="Plasmid pBPHY01"/>
</dbReference>
<sequence length="320" mass="35608">MTLDEAARHLSVVVSEQVTPSDILRLCLDGHLVLSVNFVNHSQAKRGKVVGVEDAEWQEFPPGMTKLFPGLPESEDDKPIRYMRSLNLDDERFLTLESEVQKIEGVWDLPLIGSERLDIEHKFQLLTGGPAVTLTCLDGAFVQQNASEMWQLMESFDDNEFHRGSNAAKKKLELRIALQELSEEEAQRLMMQHAEDRKKFLADRKSWLDPDSYYPAGALPDDAVLVVRTAALREFEQSLQGAPGGERLGRREETTYLNIIGGLLHLLLGKSPGSGKKYSSFASQDAVISGLLAHFDGAPGISKRTLESKFAEAKRSIDAC</sequence>
<dbReference type="AlphaFoldDB" id="B2JTN8"/>
<dbReference type="EMBL" id="CP001045">
    <property type="protein sequence ID" value="ACC75941.1"/>
    <property type="molecule type" value="Genomic_DNA"/>
</dbReference>
<proteinExistence type="predicted"/>
<evidence type="ECO:0000313" key="1">
    <source>
        <dbReference type="EMBL" id="ACC75941.1"/>
    </source>
</evidence>